<organism evidence="5 6">
    <name type="scientific">Symmachiella macrocystis</name>
    <dbReference type="NCBI Taxonomy" id="2527985"/>
    <lineage>
        <taxon>Bacteria</taxon>
        <taxon>Pseudomonadati</taxon>
        <taxon>Planctomycetota</taxon>
        <taxon>Planctomycetia</taxon>
        <taxon>Planctomycetales</taxon>
        <taxon>Planctomycetaceae</taxon>
        <taxon>Symmachiella</taxon>
    </lineage>
</organism>
<evidence type="ECO:0000256" key="1">
    <source>
        <dbReference type="SAM" id="MobiDB-lite"/>
    </source>
</evidence>
<evidence type="ECO:0000259" key="4">
    <source>
        <dbReference type="Pfam" id="PF24879"/>
    </source>
</evidence>
<name>A0A5C6BJE6_9PLAN</name>
<dbReference type="SUPFAM" id="SSF48371">
    <property type="entry name" value="ARM repeat"/>
    <property type="match status" value="1"/>
</dbReference>
<gene>
    <name evidence="5" type="ORF">CA54_09480</name>
</gene>
<evidence type="ECO:0000259" key="3">
    <source>
        <dbReference type="Pfam" id="PF18991"/>
    </source>
</evidence>
<feature type="compositionally biased region" description="Basic and acidic residues" evidence="1">
    <location>
        <begin position="1"/>
        <end position="12"/>
    </location>
</feature>
<dbReference type="Pfam" id="PF18991">
    <property type="entry name" value="DUF5724"/>
    <property type="match status" value="1"/>
</dbReference>
<accession>A0A5C6BJE6</accession>
<keyword evidence="6" id="KW-1185">Reference proteome</keyword>
<feature type="domain" description="DUF5724" evidence="3">
    <location>
        <begin position="72"/>
        <end position="1288"/>
    </location>
</feature>
<dbReference type="Pfam" id="PF13569">
    <property type="entry name" value="DUF4132"/>
    <property type="match status" value="1"/>
</dbReference>
<feature type="domain" description="DUF4132" evidence="2">
    <location>
        <begin position="1329"/>
        <end position="1503"/>
    </location>
</feature>
<feature type="domain" description="DUF7737" evidence="4">
    <location>
        <begin position="1593"/>
        <end position="1694"/>
    </location>
</feature>
<dbReference type="Gene3D" id="1.25.10.10">
    <property type="entry name" value="Leucine-rich Repeat Variant"/>
    <property type="match status" value="1"/>
</dbReference>
<evidence type="ECO:0008006" key="7">
    <source>
        <dbReference type="Google" id="ProtNLM"/>
    </source>
</evidence>
<dbReference type="InterPro" id="IPR011989">
    <property type="entry name" value="ARM-like"/>
</dbReference>
<evidence type="ECO:0000313" key="5">
    <source>
        <dbReference type="EMBL" id="TWU12130.1"/>
    </source>
</evidence>
<dbReference type="EMBL" id="SJPP01000001">
    <property type="protein sequence ID" value="TWU12130.1"/>
    <property type="molecule type" value="Genomic_DNA"/>
</dbReference>
<dbReference type="InterPro" id="IPR043782">
    <property type="entry name" value="DUF5724"/>
</dbReference>
<proteinExistence type="predicted"/>
<dbReference type="RefSeq" id="WP_146369638.1">
    <property type="nucleotide sequence ID" value="NZ_SJPP01000001.1"/>
</dbReference>
<evidence type="ECO:0000313" key="6">
    <source>
        <dbReference type="Proteomes" id="UP000320735"/>
    </source>
</evidence>
<dbReference type="InterPro" id="IPR056639">
    <property type="entry name" value="DUF7737"/>
</dbReference>
<dbReference type="InterPro" id="IPR025406">
    <property type="entry name" value="DUF4132"/>
</dbReference>
<feature type="compositionally biased region" description="Acidic residues" evidence="1">
    <location>
        <begin position="1110"/>
        <end position="1123"/>
    </location>
</feature>
<dbReference type="OrthoDB" id="9763697at2"/>
<dbReference type="Proteomes" id="UP000320735">
    <property type="component" value="Unassembled WGS sequence"/>
</dbReference>
<protein>
    <recommendedName>
        <fullName evidence="7">DUF4132 domain-containing protein</fullName>
    </recommendedName>
</protein>
<evidence type="ECO:0000259" key="2">
    <source>
        <dbReference type="Pfam" id="PF13569"/>
    </source>
</evidence>
<feature type="region of interest" description="Disordered" evidence="1">
    <location>
        <begin position="1"/>
        <end position="25"/>
    </location>
</feature>
<sequence length="1698" mass="191852">MLDPEAAKEQLEKWQVSQEADGNGNADRWLSAVKKLPKKPREVGFALLGKDKSGKDHTGFMDFLASYRQLPGEGLETLTKAERTKLFRTFFGKFAGDVELGWQWLKSAPYSAGYYHRPFRAAKLPNLSSKRRAAWVHSMIALAGGFRDDVLTAPWLAAWSPYIQIGWQNYNAEVGTLLAAKMDAGGKEGDEVFEILCASARKEHEIGGMGEHVIRGLLCASRPEGWELMQNMLRAAQRQEGLRQSILQTVVDAHPQAFRQMLRLIVDEGLSRFSSVVMAMDGWFSLAWASAATKKVNDTISIVADLLEEPAKCQQALAGSDPERAYLALWAIAFEDAPASVKPAEKLLAHKNVEMRFVAALHLSHLEIPATGSALIKALDDDDLRVALIALTGPMHDEFDDEGKTGTLGDERMFVALERLYERMPEKPKLLKPLVWPWLEITAQRGFVASLLVSSLGTLPPTRLIPHLKQLDPANRSRIVTTLAEQKTWDPQTRTAILEHVGDASPDVRSVAFEAYKNTKLKPAETKHLEALLTRTAVDLRSGIVSLLLTLPDKQAMESAARLMAAKQKGQRLAGLEVLRQLAEADRRRTECIKTVQTWVEERGKVLKAEQVQVDAILESNRETVTLDDALGLIDPQRRTPVIPAKKRNVKCVTAAVPKLLKSLDDLVHQHRETNVQYKSWNGEEQEALLGELDYGFPSPDFDRPAKQQIDELPLHKVWEEWFRKRPAALKDKDGFELLRAWGLMGSRTYWRNEYMLQWLNATPERKPLATFVGGKTKFPKLKYSSVVNDVVRWLVVLHLPKKAIDFCLDAIETIETLIPPEDMEAIRLDPEKTEVDPYSDSETDWRDMDFTASWIVLIRLIGNQSVKLPKKQSQRYWQMLRRRDEPFPGVRRDRPDFSELAEAYCAGHATIEDVGDHLLGSRESSRWNNGYGSLSEITARFPGVYLRAFLQRPEVAEFVQRVRERLLEIELGRGEAATPSSEAALSANYRGTETLLRLLTALGKEGFKKLSGWRSEPKESRPATFTEMVAKTWPADDDTPEQFAVTMKRAIKEGHFPEERLLQLGFLAPQWTEFIDATLKWAGYAEGFYWYMAHMKYVYGVTDSMEVEDAQETDAEGADEEGNERPQKLSRWDRIIRERTPLSDDERADGAIDVAWFHRTYKQITRRRWLDLAAAAKFAATAAQARRAQFISDVLLGTASKKDLVEGIKKRNLKENVRLLGLLPLAKGAKQAKDIVDRYEVLQEYRRYANKLSSLSKPDALRACDIGMQNLAATAGYDDPTRLQWAMEAESTKDLAKGPIVVSQGDVSLTLSLDDQAVPELVIRRSEKVLKSLPNTVKKDAKFVELRERNKHLKRQASRVKQSLETAMCRGDEFTGSELLQFADHALLWPQLSRLVLVGEGCIGYPDKRGKAVRDFAGKLEPVKKKERFRIAHPHDLLLTSAWDKWQHECFQTERLQPFKQVFRELYVVTKQEKKEKTISNRYAGQQVQPRQAYALWGTRGWSADAYEGVWKTYYHEEIIANVSFDDGITTPLEVEGLTIDQISFRNRDTYESLPLVDVPARLFSETMRDMDLVVSVAHAGDVDPEASASTVEMRASLLQETCELFSLKNVKIKNSKAIIQGKFGQYALHLGSGVVHRMPGGSVCIVPVHSQHRGRLFLPFADDDPRTAEVVSKTLLLARDEEIDDPIILEQLRALA</sequence>
<reference evidence="5 6" key="1">
    <citation type="submission" date="2019-02" db="EMBL/GenBank/DDBJ databases">
        <title>Deep-cultivation of Planctomycetes and their phenomic and genomic characterization uncovers novel biology.</title>
        <authorList>
            <person name="Wiegand S."/>
            <person name="Jogler M."/>
            <person name="Boedeker C."/>
            <person name="Pinto D."/>
            <person name="Vollmers J."/>
            <person name="Rivas-Marin E."/>
            <person name="Kohn T."/>
            <person name="Peeters S.H."/>
            <person name="Heuer A."/>
            <person name="Rast P."/>
            <person name="Oberbeckmann S."/>
            <person name="Bunk B."/>
            <person name="Jeske O."/>
            <person name="Meyerdierks A."/>
            <person name="Storesund J.E."/>
            <person name="Kallscheuer N."/>
            <person name="Luecker S."/>
            <person name="Lage O.M."/>
            <person name="Pohl T."/>
            <person name="Merkel B.J."/>
            <person name="Hornburger P."/>
            <person name="Mueller R.-W."/>
            <person name="Bruemmer F."/>
            <person name="Labrenz M."/>
            <person name="Spormann A.M."/>
            <person name="Op Den Camp H."/>
            <person name="Overmann J."/>
            <person name="Amann R."/>
            <person name="Jetten M.S.M."/>
            <person name="Mascher T."/>
            <person name="Medema M.H."/>
            <person name="Devos D.P."/>
            <person name="Kaster A.-K."/>
            <person name="Ovreas L."/>
            <person name="Rohde M."/>
            <person name="Galperin M.Y."/>
            <person name="Jogler C."/>
        </authorList>
    </citation>
    <scope>NUCLEOTIDE SEQUENCE [LARGE SCALE GENOMIC DNA]</scope>
    <source>
        <strain evidence="5 6">CA54</strain>
    </source>
</reference>
<feature type="region of interest" description="Disordered" evidence="1">
    <location>
        <begin position="1110"/>
        <end position="1131"/>
    </location>
</feature>
<comment type="caution">
    <text evidence="5">The sequence shown here is derived from an EMBL/GenBank/DDBJ whole genome shotgun (WGS) entry which is preliminary data.</text>
</comment>
<dbReference type="InterPro" id="IPR016024">
    <property type="entry name" value="ARM-type_fold"/>
</dbReference>
<dbReference type="Pfam" id="PF24879">
    <property type="entry name" value="DUF7737"/>
    <property type="match status" value="1"/>
</dbReference>